<dbReference type="AlphaFoldDB" id="A0AAV1V107"/>
<evidence type="ECO:0000313" key="1">
    <source>
        <dbReference type="EMBL" id="CAK7940581.1"/>
    </source>
</evidence>
<dbReference type="Proteomes" id="UP001162060">
    <property type="component" value="Unassembled WGS sequence"/>
</dbReference>
<protein>
    <submittedName>
        <fullName evidence="1">Uncharacterized protein</fullName>
    </submittedName>
</protein>
<dbReference type="EMBL" id="CAKLBY020000258">
    <property type="protein sequence ID" value="CAK7940581.1"/>
    <property type="molecule type" value="Genomic_DNA"/>
</dbReference>
<evidence type="ECO:0000313" key="2">
    <source>
        <dbReference type="Proteomes" id="UP001162060"/>
    </source>
</evidence>
<comment type="caution">
    <text evidence="1">The sequence shown here is derived from an EMBL/GenBank/DDBJ whole genome shotgun (WGS) entry which is preliminary data.</text>
</comment>
<organism evidence="1 2">
    <name type="scientific">Peronospora matthiolae</name>
    <dbReference type="NCBI Taxonomy" id="2874970"/>
    <lineage>
        <taxon>Eukaryota</taxon>
        <taxon>Sar</taxon>
        <taxon>Stramenopiles</taxon>
        <taxon>Oomycota</taxon>
        <taxon>Peronosporomycetes</taxon>
        <taxon>Peronosporales</taxon>
        <taxon>Peronosporaceae</taxon>
        <taxon>Peronospora</taxon>
    </lineage>
</organism>
<gene>
    <name evidence="1" type="ORF">PM001_LOCUS25731</name>
</gene>
<accession>A0AAV1V107</accession>
<sequence length="35" mass="3872">MRLLLVFPASRPMDEKLKGFVVSPHATNDISARSS</sequence>
<reference evidence="1" key="1">
    <citation type="submission" date="2024-01" db="EMBL/GenBank/DDBJ databases">
        <authorList>
            <person name="Webb A."/>
        </authorList>
    </citation>
    <scope>NUCLEOTIDE SEQUENCE</scope>
    <source>
        <strain evidence="1">Pm1</strain>
    </source>
</reference>
<name>A0AAV1V107_9STRA</name>
<proteinExistence type="predicted"/>